<accession>A0A9Q9MJA0</accession>
<dbReference type="PANTHER" id="PTHR43135:SF3">
    <property type="entry name" value="ALPHA-D-RIBOSE 1-METHYLPHOSPHONATE 5-TRIPHOSPHATE DIPHOSPHATASE"/>
    <property type="match status" value="1"/>
</dbReference>
<evidence type="ECO:0000259" key="1">
    <source>
        <dbReference type="Pfam" id="PF01979"/>
    </source>
</evidence>
<dbReference type="KEGG" id="daur:Daura_50050"/>
<keyword evidence="3" id="KW-1185">Reference proteome</keyword>
<dbReference type="PROSITE" id="PS51318">
    <property type="entry name" value="TAT"/>
    <property type="match status" value="1"/>
</dbReference>
<dbReference type="InterPro" id="IPR006680">
    <property type="entry name" value="Amidohydro-rel"/>
</dbReference>
<dbReference type="Proteomes" id="UP001058003">
    <property type="component" value="Chromosome"/>
</dbReference>
<dbReference type="Gene3D" id="3.20.20.140">
    <property type="entry name" value="Metal-dependent hydrolases"/>
    <property type="match status" value="1"/>
</dbReference>
<dbReference type="InterPro" id="IPR006311">
    <property type="entry name" value="TAT_signal"/>
</dbReference>
<dbReference type="Pfam" id="PF01979">
    <property type="entry name" value="Amidohydro_1"/>
    <property type="match status" value="1"/>
</dbReference>
<dbReference type="EMBL" id="CP073767">
    <property type="protein sequence ID" value="UWZ54491.1"/>
    <property type="molecule type" value="Genomic_DNA"/>
</dbReference>
<gene>
    <name evidence="2" type="ORF">Daura_50050</name>
</gene>
<dbReference type="InterPro" id="IPR051781">
    <property type="entry name" value="Metallo-dep_Hydrolase"/>
</dbReference>
<protein>
    <submittedName>
        <fullName evidence="2">Amidohydrolase family protein</fullName>
    </submittedName>
</protein>
<feature type="domain" description="Amidohydrolase-related" evidence="1">
    <location>
        <begin position="99"/>
        <end position="477"/>
    </location>
</feature>
<dbReference type="InterPro" id="IPR032466">
    <property type="entry name" value="Metal_Hydrolase"/>
</dbReference>
<dbReference type="Gene3D" id="3.40.50.10910">
    <property type="entry name" value="Amidohydrolase"/>
    <property type="match status" value="1"/>
</dbReference>
<evidence type="ECO:0000313" key="3">
    <source>
        <dbReference type="Proteomes" id="UP001058003"/>
    </source>
</evidence>
<dbReference type="SUPFAM" id="SSF51338">
    <property type="entry name" value="Composite domain of metallo-dependent hydrolases"/>
    <property type="match status" value="1"/>
</dbReference>
<dbReference type="SUPFAM" id="SSF51556">
    <property type="entry name" value="Metallo-dependent hydrolases"/>
    <property type="match status" value="1"/>
</dbReference>
<name>A0A9Q9MJA0_9ACTN</name>
<dbReference type="GO" id="GO:0016810">
    <property type="term" value="F:hydrolase activity, acting on carbon-nitrogen (but not peptide) bonds"/>
    <property type="evidence" value="ECO:0007669"/>
    <property type="project" value="InterPro"/>
</dbReference>
<proteinExistence type="predicted"/>
<dbReference type="Gene3D" id="2.30.40.10">
    <property type="entry name" value="Urease, subunit C, domain 1"/>
    <property type="match status" value="2"/>
</dbReference>
<reference evidence="2" key="1">
    <citation type="submission" date="2021-04" db="EMBL/GenBank/DDBJ databases">
        <title>Dactylosporangium aurantiacum NRRL B-8018 full assembly.</title>
        <authorList>
            <person name="Hartkoorn R.C."/>
            <person name="Beaudoing E."/>
            <person name="Hot D."/>
        </authorList>
    </citation>
    <scope>NUCLEOTIDE SEQUENCE</scope>
    <source>
        <strain evidence="2">NRRL B-8018</strain>
    </source>
</reference>
<dbReference type="RefSeq" id="WP_081971273.1">
    <property type="nucleotide sequence ID" value="NZ_CP073767.1"/>
</dbReference>
<evidence type="ECO:0000313" key="2">
    <source>
        <dbReference type="EMBL" id="UWZ54491.1"/>
    </source>
</evidence>
<dbReference type="PANTHER" id="PTHR43135">
    <property type="entry name" value="ALPHA-D-RIBOSE 1-METHYLPHOSPHONATE 5-TRIPHOSPHATE DIPHOSPHATASE"/>
    <property type="match status" value="1"/>
</dbReference>
<dbReference type="InterPro" id="IPR011059">
    <property type="entry name" value="Metal-dep_hydrolase_composite"/>
</dbReference>
<sequence>MDITVSRRAVLGTGVGLSAGLVVGAPAGAAAPAAAGTNAAGATPEAVAIVGCTVIDVTGGPPRQDMTVLARGDRITALGPSRGVRVPTGAAVVDGRGRYVIPGLTDMHVHSSGVDTLDPPLYVVNGVTTVREMSGYPTLHEWRQRVTDGTLLGPRSVIASPLIDGSPSLWTGLGAPYVEVADAAQARAAVRQVAADGADFVKVYSRLSRESFAAIADESARLGLEFAGHCPDDVPVTVAAEHGQRSFEHVFTTWYATSRHEDEIRRELSRLTVEAGDYNGWLHRVHPLELAAARGYDPRRAARVFARLRAADAHQTPTLAMHRVLDLPGSVDQDDPRLRYIPAEVRAVWDFAMREIYLDGRTPREQAEHQELFGHRGRFVGALHRAGVPLLAGTDTGTSYVYPGFSLHDELELLVRAGLPPLRALQAATRDPARFLGLGSGTVRQGAAADLVVLDADPLADIRNTRHIHAVVVRGQLITAERRDAILDAVAAAAGTATPVPVRAACRC</sequence>
<dbReference type="AlphaFoldDB" id="A0A9Q9MJA0"/>
<organism evidence="2 3">
    <name type="scientific">Dactylosporangium aurantiacum</name>
    <dbReference type="NCBI Taxonomy" id="35754"/>
    <lineage>
        <taxon>Bacteria</taxon>
        <taxon>Bacillati</taxon>
        <taxon>Actinomycetota</taxon>
        <taxon>Actinomycetes</taxon>
        <taxon>Micromonosporales</taxon>
        <taxon>Micromonosporaceae</taxon>
        <taxon>Dactylosporangium</taxon>
    </lineage>
</organism>